<evidence type="ECO:0000313" key="1">
    <source>
        <dbReference type="EMBL" id="RAI73943.1"/>
    </source>
</evidence>
<name>A0A327NGL9_9BACT</name>
<gene>
    <name evidence="1" type="ORF">HMF3257_05505</name>
</gene>
<protein>
    <submittedName>
        <fullName evidence="1">Uncharacterized protein</fullName>
    </submittedName>
</protein>
<dbReference type="RefSeq" id="WP_111340817.1">
    <property type="nucleotide sequence ID" value="NZ_QLII01000001.1"/>
</dbReference>
<reference evidence="1 2" key="1">
    <citation type="submission" date="2018-06" db="EMBL/GenBank/DDBJ databases">
        <title>Spirosoma sp. HMF3257 Genome sequencing and assembly.</title>
        <authorList>
            <person name="Kang H."/>
            <person name="Cha I."/>
            <person name="Kim H."/>
            <person name="Kang J."/>
            <person name="Joh K."/>
        </authorList>
    </citation>
    <scope>NUCLEOTIDE SEQUENCE [LARGE SCALE GENOMIC DNA]</scope>
    <source>
        <strain evidence="1 2">HMF3257</strain>
    </source>
</reference>
<dbReference type="EMBL" id="QLII01000001">
    <property type="protein sequence ID" value="RAI73943.1"/>
    <property type="molecule type" value="Genomic_DNA"/>
</dbReference>
<keyword evidence="2" id="KW-1185">Reference proteome</keyword>
<dbReference type="OrthoDB" id="827641at2"/>
<comment type="caution">
    <text evidence="1">The sequence shown here is derived from an EMBL/GenBank/DDBJ whole genome shotgun (WGS) entry which is preliminary data.</text>
</comment>
<dbReference type="AlphaFoldDB" id="A0A327NGL9"/>
<accession>A0A327NGL9</accession>
<organism evidence="1 2">
    <name type="scientific">Spirosoma telluris</name>
    <dbReference type="NCBI Taxonomy" id="2183553"/>
    <lineage>
        <taxon>Bacteria</taxon>
        <taxon>Pseudomonadati</taxon>
        <taxon>Bacteroidota</taxon>
        <taxon>Cytophagia</taxon>
        <taxon>Cytophagales</taxon>
        <taxon>Cytophagaceae</taxon>
        <taxon>Spirosoma</taxon>
    </lineage>
</organism>
<proteinExistence type="predicted"/>
<evidence type="ECO:0000313" key="2">
    <source>
        <dbReference type="Proteomes" id="UP000249016"/>
    </source>
</evidence>
<dbReference type="Proteomes" id="UP000249016">
    <property type="component" value="Unassembled WGS sequence"/>
</dbReference>
<sequence length="138" mass="15842">MEKRQHNFLVYRLLCLLLALHVLNVSIDVRDTPSFVGKVVVYHEDLSINKIESIGEFLLEECLGFYDAVPEHDDPDEESELTELEQDYEFNPLFVFAPLRPPVQYLLTGSVPFRPEPIPALIQEIVAPPLRFSFKTGL</sequence>